<feature type="transmembrane region" description="Helical" evidence="1">
    <location>
        <begin position="12"/>
        <end position="37"/>
    </location>
</feature>
<sequence>MERRSRPGVVTAALVLLVLIAIYQLVAGGLAFLGLAIPQSRELTEQSTGISIALLAAGAGLAVVYGIASAVLAVLVGKGAPVARNATIAVQVAYVVLTVVLALLLGSVPGFMNIIAIVFALVVAGLMFSTGAKQYFGAGTGTAHTPGTVPGQRPA</sequence>
<dbReference type="EMBL" id="BSQG01000010">
    <property type="protein sequence ID" value="GLU49947.1"/>
    <property type="molecule type" value="Genomic_DNA"/>
</dbReference>
<feature type="transmembrane region" description="Helical" evidence="1">
    <location>
        <begin position="88"/>
        <end position="105"/>
    </location>
</feature>
<dbReference type="Proteomes" id="UP001165092">
    <property type="component" value="Unassembled WGS sequence"/>
</dbReference>
<comment type="caution">
    <text evidence="2">The sequence shown here is derived from an EMBL/GenBank/DDBJ whole genome shotgun (WGS) entry which is preliminary data.</text>
</comment>
<evidence type="ECO:0000313" key="3">
    <source>
        <dbReference type="Proteomes" id="UP001165092"/>
    </source>
</evidence>
<dbReference type="AlphaFoldDB" id="A0A9W6PAD6"/>
<evidence type="ECO:0000313" key="2">
    <source>
        <dbReference type="EMBL" id="GLU49947.1"/>
    </source>
</evidence>
<organism evidence="2 3">
    <name type="scientific">Nocardiopsis ansamitocini</name>
    <dbReference type="NCBI Taxonomy" id="1670832"/>
    <lineage>
        <taxon>Bacteria</taxon>
        <taxon>Bacillati</taxon>
        <taxon>Actinomycetota</taxon>
        <taxon>Actinomycetes</taxon>
        <taxon>Streptosporangiales</taxon>
        <taxon>Nocardiopsidaceae</taxon>
        <taxon>Nocardiopsis</taxon>
    </lineage>
</organism>
<name>A0A9W6PAD6_9ACTN</name>
<keyword evidence="1" id="KW-0812">Transmembrane</keyword>
<feature type="transmembrane region" description="Helical" evidence="1">
    <location>
        <begin position="111"/>
        <end position="128"/>
    </location>
</feature>
<keyword evidence="3" id="KW-1185">Reference proteome</keyword>
<reference evidence="2" key="1">
    <citation type="submission" date="2023-02" db="EMBL/GenBank/DDBJ databases">
        <title>Nocardiopsis ansamitocini NBRC 112285.</title>
        <authorList>
            <person name="Ichikawa N."/>
            <person name="Sato H."/>
            <person name="Tonouchi N."/>
        </authorList>
    </citation>
    <scope>NUCLEOTIDE SEQUENCE</scope>
    <source>
        <strain evidence="2">NBRC 112285</strain>
    </source>
</reference>
<feature type="transmembrane region" description="Helical" evidence="1">
    <location>
        <begin position="49"/>
        <end position="76"/>
    </location>
</feature>
<proteinExistence type="predicted"/>
<gene>
    <name evidence="2" type="ORF">Nans01_42980</name>
</gene>
<dbReference type="RefSeq" id="WP_285761487.1">
    <property type="nucleotide sequence ID" value="NZ_BSQG01000010.1"/>
</dbReference>
<keyword evidence="1" id="KW-0472">Membrane</keyword>
<protein>
    <submittedName>
        <fullName evidence="2">Uncharacterized protein</fullName>
    </submittedName>
</protein>
<keyword evidence="1" id="KW-1133">Transmembrane helix</keyword>
<accession>A0A9W6PAD6</accession>
<evidence type="ECO:0000256" key="1">
    <source>
        <dbReference type="SAM" id="Phobius"/>
    </source>
</evidence>